<keyword evidence="5" id="KW-1185">Reference proteome</keyword>
<dbReference type="InterPro" id="IPR017703">
    <property type="entry name" value="YgfZ/GCV_T_CS"/>
</dbReference>
<dbReference type="GO" id="GO:0008168">
    <property type="term" value="F:methyltransferase activity"/>
    <property type="evidence" value="ECO:0007669"/>
    <property type="project" value="UniProtKB-KW"/>
</dbReference>
<organism evidence="4 5">
    <name type="scientific">Halorientalis persicus</name>
    <dbReference type="NCBI Taxonomy" id="1367881"/>
    <lineage>
        <taxon>Archaea</taxon>
        <taxon>Methanobacteriati</taxon>
        <taxon>Methanobacteriota</taxon>
        <taxon>Stenosarchaea group</taxon>
        <taxon>Halobacteria</taxon>
        <taxon>Halobacteriales</taxon>
        <taxon>Haloarculaceae</taxon>
        <taxon>Halorientalis</taxon>
    </lineage>
</organism>
<dbReference type="EMBL" id="FOCX01000007">
    <property type="protein sequence ID" value="SEO04610.1"/>
    <property type="molecule type" value="Genomic_DNA"/>
</dbReference>
<dbReference type="SUPFAM" id="SSF103025">
    <property type="entry name" value="Folate-binding domain"/>
    <property type="match status" value="1"/>
</dbReference>
<dbReference type="Pfam" id="PF01571">
    <property type="entry name" value="GCV_T"/>
    <property type="match status" value="1"/>
</dbReference>
<dbReference type="AlphaFoldDB" id="A0A1H8LHH1"/>
<keyword evidence="1" id="KW-0809">Transit peptide</keyword>
<evidence type="ECO:0000313" key="4">
    <source>
        <dbReference type="EMBL" id="SEO04610.1"/>
    </source>
</evidence>
<keyword evidence="4" id="KW-0808">Transferase</keyword>
<dbReference type="RefSeq" id="WP_092659557.1">
    <property type="nucleotide sequence ID" value="NZ_FOCX01000007.1"/>
</dbReference>
<evidence type="ECO:0000313" key="5">
    <source>
        <dbReference type="Proteomes" id="UP000198775"/>
    </source>
</evidence>
<dbReference type="SUPFAM" id="SSF101790">
    <property type="entry name" value="Aminomethyltransferase beta-barrel domain"/>
    <property type="match status" value="1"/>
</dbReference>
<evidence type="ECO:0000259" key="3">
    <source>
        <dbReference type="Pfam" id="PF08669"/>
    </source>
</evidence>
<dbReference type="InterPro" id="IPR027266">
    <property type="entry name" value="TrmE/GcvT-like"/>
</dbReference>
<dbReference type="InterPro" id="IPR013977">
    <property type="entry name" value="GcvT_C"/>
</dbReference>
<accession>A0A1H8LHH1</accession>
<sequence length="364" mass="38955">MTVLEAVHESHGATFREQGGRRVVDHYGRPERTHAAVRRVVGVCEFGYGVVTVTGDDRIDFVDNAVSNRVPSTDGQGVYALLLDPQGKVTTDMYVYNAGERLLVFTPPARAGPIAEDWAEKTFIQDVEVEVATDDFATFGIHGPKATEKIASVLNGAASPDRPLEFVRGSMADVGVTVIRDDGLAGEEGYTVVCTADAARDVFDTLENRGMNAAPFGYRTWESLTLEAGTPLFDTELEGEIPNVVGVRNALDFEKGCYVGQEVVSRVENRGQPSRRLVGLTVDAVPEAGAAVFAGDSAVGAITRAVDSPTREEPLALALVDYDTTGNLSVRIDGEERAAAVVDLPFVEGSDASARLPTYPDTED</sequence>
<dbReference type="PANTHER" id="PTHR43757:SF2">
    <property type="entry name" value="AMINOMETHYLTRANSFERASE, MITOCHONDRIAL"/>
    <property type="match status" value="1"/>
</dbReference>
<dbReference type="PANTHER" id="PTHR43757">
    <property type="entry name" value="AMINOMETHYLTRANSFERASE"/>
    <property type="match status" value="1"/>
</dbReference>
<dbReference type="OrthoDB" id="299960at2157"/>
<dbReference type="Gene3D" id="3.30.1360.120">
    <property type="entry name" value="Probable tRNA modification gtpase trme, domain 1"/>
    <property type="match status" value="1"/>
</dbReference>
<dbReference type="GO" id="GO:0032259">
    <property type="term" value="P:methylation"/>
    <property type="evidence" value="ECO:0007669"/>
    <property type="project" value="UniProtKB-KW"/>
</dbReference>
<feature type="domain" description="Aminomethyltransferase C-terminal" evidence="3">
    <location>
        <begin position="275"/>
        <end position="347"/>
    </location>
</feature>
<dbReference type="PIRSF" id="PIRSF006487">
    <property type="entry name" value="GcvT"/>
    <property type="match status" value="1"/>
</dbReference>
<dbReference type="InterPro" id="IPR028896">
    <property type="entry name" value="GcvT/YgfZ/DmdA"/>
</dbReference>
<dbReference type="InterPro" id="IPR029043">
    <property type="entry name" value="GcvT/YgfZ_C"/>
</dbReference>
<proteinExistence type="predicted"/>
<dbReference type="Pfam" id="PF08669">
    <property type="entry name" value="GCV_T_C"/>
    <property type="match status" value="1"/>
</dbReference>
<gene>
    <name evidence="4" type="ORF">SAMN05216388_1007137</name>
</gene>
<reference evidence="5" key="1">
    <citation type="submission" date="2016-10" db="EMBL/GenBank/DDBJ databases">
        <authorList>
            <person name="Varghese N."/>
            <person name="Submissions S."/>
        </authorList>
    </citation>
    <scope>NUCLEOTIDE SEQUENCE [LARGE SCALE GENOMIC DNA]</scope>
    <source>
        <strain evidence="5">IBRC-M 10043</strain>
    </source>
</reference>
<dbReference type="Proteomes" id="UP000198775">
    <property type="component" value="Unassembled WGS sequence"/>
</dbReference>
<dbReference type="InterPro" id="IPR006222">
    <property type="entry name" value="GCVT_N"/>
</dbReference>
<evidence type="ECO:0000256" key="1">
    <source>
        <dbReference type="ARBA" id="ARBA00022946"/>
    </source>
</evidence>
<evidence type="ECO:0000259" key="2">
    <source>
        <dbReference type="Pfam" id="PF01571"/>
    </source>
</evidence>
<dbReference type="NCBIfam" id="TIGR03317">
    <property type="entry name" value="ygfZ_signature"/>
    <property type="match status" value="1"/>
</dbReference>
<keyword evidence="4" id="KW-0489">Methyltransferase</keyword>
<protein>
    <submittedName>
        <fullName evidence="4">Aminomethyltransferase</fullName>
    </submittedName>
</protein>
<feature type="domain" description="GCVT N-terminal" evidence="2">
    <location>
        <begin position="6"/>
        <end position="241"/>
    </location>
</feature>
<name>A0A1H8LHH1_9EURY</name>